<dbReference type="CDD" id="cd18683">
    <property type="entry name" value="PIN_VapC-like"/>
    <property type="match status" value="1"/>
</dbReference>
<dbReference type="EMBL" id="RBXL01000001">
    <property type="protein sequence ID" value="RKT44722.1"/>
    <property type="molecule type" value="Genomic_DNA"/>
</dbReference>
<dbReference type="InterPro" id="IPR002716">
    <property type="entry name" value="PIN_dom"/>
</dbReference>
<dbReference type="SUPFAM" id="SSF88723">
    <property type="entry name" value="PIN domain-like"/>
    <property type="match status" value="1"/>
</dbReference>
<protein>
    <submittedName>
        <fullName evidence="2">Putative nucleic-acid-binding protein</fullName>
    </submittedName>
</protein>
<feature type="domain" description="PIN" evidence="1">
    <location>
        <begin position="2"/>
        <end position="125"/>
    </location>
</feature>
<keyword evidence="3" id="KW-1185">Reference proteome</keyword>
<gene>
    <name evidence="2" type="ORF">BDD21_2120</name>
</gene>
<dbReference type="PANTHER" id="PTHR39664">
    <property type="match status" value="1"/>
</dbReference>
<dbReference type="Pfam" id="PF01850">
    <property type="entry name" value="PIN"/>
    <property type="match status" value="1"/>
</dbReference>
<dbReference type="PANTHER" id="PTHR39664:SF2">
    <property type="entry name" value="NUCLEIC ACID-BINDING PROTEIN, CONTAINING PIN DOMAIN-RELATED"/>
    <property type="match status" value="1"/>
</dbReference>
<dbReference type="Proteomes" id="UP000274556">
    <property type="component" value="Unassembled WGS sequence"/>
</dbReference>
<organism evidence="2 3">
    <name type="scientific">Thiocapsa rosea</name>
    <dbReference type="NCBI Taxonomy" id="69360"/>
    <lineage>
        <taxon>Bacteria</taxon>
        <taxon>Pseudomonadati</taxon>
        <taxon>Pseudomonadota</taxon>
        <taxon>Gammaproteobacteria</taxon>
        <taxon>Chromatiales</taxon>
        <taxon>Chromatiaceae</taxon>
        <taxon>Thiocapsa</taxon>
    </lineage>
</organism>
<name>A0A495V5R5_9GAMM</name>
<dbReference type="RefSeq" id="WP_120797121.1">
    <property type="nucleotide sequence ID" value="NZ_RBXL01000001.1"/>
</dbReference>
<dbReference type="AlphaFoldDB" id="A0A495V5R5"/>
<accession>A0A495V5R5</accession>
<reference evidence="2 3" key="1">
    <citation type="submission" date="2018-10" db="EMBL/GenBank/DDBJ databases">
        <title>Genomic Encyclopedia of Archaeal and Bacterial Type Strains, Phase II (KMG-II): from individual species to whole genera.</title>
        <authorList>
            <person name="Goeker M."/>
        </authorList>
    </citation>
    <scope>NUCLEOTIDE SEQUENCE [LARGE SCALE GENOMIC DNA]</scope>
    <source>
        <strain evidence="2 3">DSM 235</strain>
    </source>
</reference>
<evidence type="ECO:0000313" key="2">
    <source>
        <dbReference type="EMBL" id="RKT44722.1"/>
    </source>
</evidence>
<sequence>MIALDTNILARFYVDDPGDPEAAKQRPIAYEVFTTSLSLFVPLTVVLELEWVLRAFYRFDTAQVIQVITHLLGLPNVNVEEVDRIAAALELLEQGLDFADALHLAGSRHCEALYTFDDRRFARRAQRLGVGTQIVVPGSEPSSRVP</sequence>
<dbReference type="InterPro" id="IPR029060">
    <property type="entry name" value="PIN-like_dom_sf"/>
</dbReference>
<dbReference type="Gene3D" id="3.40.50.1010">
    <property type="entry name" value="5'-nuclease"/>
    <property type="match status" value="1"/>
</dbReference>
<dbReference type="OrthoDB" id="32974at2"/>
<proteinExistence type="predicted"/>
<comment type="caution">
    <text evidence="2">The sequence shown here is derived from an EMBL/GenBank/DDBJ whole genome shotgun (WGS) entry which is preliminary data.</text>
</comment>
<evidence type="ECO:0000313" key="3">
    <source>
        <dbReference type="Proteomes" id="UP000274556"/>
    </source>
</evidence>
<evidence type="ECO:0000259" key="1">
    <source>
        <dbReference type="Pfam" id="PF01850"/>
    </source>
</evidence>